<evidence type="ECO:0000256" key="3">
    <source>
        <dbReference type="ARBA" id="ARBA00022452"/>
    </source>
</evidence>
<keyword evidence="2 7" id="KW-0813">Transport</keyword>
<dbReference type="EMBL" id="JARZHI010000029">
    <property type="protein sequence ID" value="MDI1433389.1"/>
    <property type="molecule type" value="Genomic_DNA"/>
</dbReference>
<evidence type="ECO:0000313" key="12">
    <source>
        <dbReference type="Proteomes" id="UP001160301"/>
    </source>
</evidence>
<evidence type="ECO:0000259" key="10">
    <source>
        <dbReference type="Pfam" id="PF25183"/>
    </source>
</evidence>
<evidence type="ECO:0000256" key="7">
    <source>
        <dbReference type="PROSITE-ProRule" id="PRU01360"/>
    </source>
</evidence>
<dbReference type="SUPFAM" id="SSF49452">
    <property type="entry name" value="Starch-binding domain-like"/>
    <property type="match status" value="1"/>
</dbReference>
<dbReference type="Pfam" id="PF13620">
    <property type="entry name" value="CarboxypepD_reg"/>
    <property type="match status" value="1"/>
</dbReference>
<keyword evidence="9" id="KW-0732">Signal</keyword>
<dbReference type="PANTHER" id="PTHR30069">
    <property type="entry name" value="TONB-DEPENDENT OUTER MEMBRANE RECEPTOR"/>
    <property type="match status" value="1"/>
</dbReference>
<accession>A0ABT6NYK4</accession>
<evidence type="ECO:0000313" key="11">
    <source>
        <dbReference type="EMBL" id="MDI1433389.1"/>
    </source>
</evidence>
<dbReference type="PANTHER" id="PTHR30069:SF46">
    <property type="entry name" value="OAR PROTEIN"/>
    <property type="match status" value="1"/>
</dbReference>
<dbReference type="InterPro" id="IPR039426">
    <property type="entry name" value="TonB-dep_rcpt-like"/>
</dbReference>
<evidence type="ECO:0000256" key="5">
    <source>
        <dbReference type="ARBA" id="ARBA00023136"/>
    </source>
</evidence>
<dbReference type="InterPro" id="IPR013784">
    <property type="entry name" value="Carb-bd-like_fold"/>
</dbReference>
<feature type="compositionally biased region" description="Polar residues" evidence="8">
    <location>
        <begin position="468"/>
        <end position="477"/>
    </location>
</feature>
<evidence type="ECO:0000256" key="8">
    <source>
        <dbReference type="SAM" id="MobiDB-lite"/>
    </source>
</evidence>
<dbReference type="SUPFAM" id="SSF56935">
    <property type="entry name" value="Porins"/>
    <property type="match status" value="1"/>
</dbReference>
<dbReference type="PROSITE" id="PS52016">
    <property type="entry name" value="TONB_DEPENDENT_REC_3"/>
    <property type="match status" value="1"/>
</dbReference>
<dbReference type="InterPro" id="IPR036942">
    <property type="entry name" value="Beta-barrel_TonB_sf"/>
</dbReference>
<protein>
    <submittedName>
        <fullName evidence="11">TonB-dependent receptor</fullName>
    </submittedName>
</protein>
<keyword evidence="11" id="KW-0675">Receptor</keyword>
<keyword evidence="12" id="KW-1185">Reference proteome</keyword>
<dbReference type="Proteomes" id="UP001160301">
    <property type="component" value="Unassembled WGS sequence"/>
</dbReference>
<comment type="similarity">
    <text evidence="7">Belongs to the TonB-dependent receptor family.</text>
</comment>
<feature type="signal peptide" evidence="9">
    <location>
        <begin position="1"/>
        <end position="23"/>
    </location>
</feature>
<keyword evidence="6 7" id="KW-0998">Cell outer membrane</keyword>
<evidence type="ECO:0000256" key="6">
    <source>
        <dbReference type="ARBA" id="ARBA00023237"/>
    </source>
</evidence>
<evidence type="ECO:0000256" key="9">
    <source>
        <dbReference type="SAM" id="SignalP"/>
    </source>
</evidence>
<evidence type="ECO:0000256" key="4">
    <source>
        <dbReference type="ARBA" id="ARBA00022692"/>
    </source>
</evidence>
<dbReference type="Gene3D" id="2.40.170.20">
    <property type="entry name" value="TonB-dependent receptor, beta-barrel domain"/>
    <property type="match status" value="1"/>
</dbReference>
<keyword evidence="4 7" id="KW-0812">Transmembrane</keyword>
<proteinExistence type="inferred from homology"/>
<dbReference type="Pfam" id="PF25183">
    <property type="entry name" value="OMP_b-brl_4"/>
    <property type="match status" value="1"/>
</dbReference>
<evidence type="ECO:0000256" key="1">
    <source>
        <dbReference type="ARBA" id="ARBA00004571"/>
    </source>
</evidence>
<comment type="subcellular location">
    <subcellularLocation>
        <location evidence="1 7">Cell outer membrane</location>
        <topology evidence="1 7">Multi-pass membrane protein</topology>
    </subcellularLocation>
</comment>
<dbReference type="InterPro" id="IPR057601">
    <property type="entry name" value="Oar-like_b-barrel"/>
</dbReference>
<evidence type="ECO:0000256" key="2">
    <source>
        <dbReference type="ARBA" id="ARBA00022448"/>
    </source>
</evidence>
<organism evidence="11 12">
    <name type="scientific">Polyangium sorediatum</name>
    <dbReference type="NCBI Taxonomy" id="889274"/>
    <lineage>
        <taxon>Bacteria</taxon>
        <taxon>Pseudomonadati</taxon>
        <taxon>Myxococcota</taxon>
        <taxon>Polyangia</taxon>
        <taxon>Polyangiales</taxon>
        <taxon>Polyangiaceae</taxon>
        <taxon>Polyangium</taxon>
    </lineage>
</organism>
<keyword evidence="5 7" id="KW-0472">Membrane</keyword>
<comment type="caution">
    <text evidence="11">The sequence shown here is derived from an EMBL/GenBank/DDBJ whole genome shotgun (WGS) entry which is preliminary data.</text>
</comment>
<keyword evidence="3 7" id="KW-1134">Transmembrane beta strand</keyword>
<dbReference type="Gene3D" id="2.60.40.1120">
    <property type="entry name" value="Carboxypeptidase-like, regulatory domain"/>
    <property type="match status" value="1"/>
</dbReference>
<feature type="domain" description="TonB-dependent transporter Oar-like beta-barrel" evidence="10">
    <location>
        <begin position="240"/>
        <end position="634"/>
    </location>
</feature>
<dbReference type="RefSeq" id="WP_136970804.1">
    <property type="nucleotide sequence ID" value="NZ_JARZHI010000029.1"/>
</dbReference>
<gene>
    <name evidence="11" type="ORF">QHF89_28085</name>
</gene>
<reference evidence="11 12" key="1">
    <citation type="submission" date="2023-04" db="EMBL/GenBank/DDBJ databases">
        <title>The genome sequence of Polyangium sorediatum DSM14670.</title>
        <authorList>
            <person name="Zhang X."/>
        </authorList>
    </citation>
    <scope>NUCLEOTIDE SEQUENCE [LARGE SCALE GENOMIC DNA]</scope>
    <source>
        <strain evidence="11 12">DSM 14670</strain>
    </source>
</reference>
<sequence>MRILSWTVGIAVAGVVVSSNALAAGSGVLTGTIIDAQTKRPAEDVVVTVASPALQQEQTVVTDKAGNFRIPELPPGIYTLRLDKETYRPSSRPGIEIRINTTIRVNSEILPEELQSEEIVVVAAPPTVDVGSSTTGVHVNSDFINRLPVVSTSFKGAASRSFESLAEVAPGVQVDRYGASINGTTSPENQYVIDGVSVNSPSLGILSTPLAVDFVREANVITGGYLPEYGRAGGGQLDVVTKSGSNEFHGSFFLSTTPGIFGAAPKLVAREGSAIATTTSLAWIQSYGAELGGPILKDRLWFYVGFVPSFSRYQLDRRLQIVRMQNGAPVVDERGGVQTDVLPGTQRTYYATNTNASFIGKLTFQASPDHNVTLSVYGTPSTSGGDGTFGLKPADGTVELNNPVSNGIINGTFGALAHTYVANAVDTSLKWSAAFKNKSLLLDTTLGWHHEDSAVRGADGSRLGSGEGLSNTPYVRWQRTSPGPRSLNDFEASAATAACDPAGSPNAMLCPVRIYGSGGPGILSEASLDRYQAKSVFTSFFSGLGHHLVKAGVDVEGLRYQNRRGVSGGNMYQETGAVYSDFVRYGVLTGPDQAVTWPYQDATSSSITVGGFVQDSWSILDRVTLNMGIRYDTQLLYGADGALVMRLNNQWSPRAGVVYDPTRAGRAKLFASYARFYQNVPLEMVDRTLPGERRILSVHLSGLCDLKDPANAACDAEDGRLPIGTASNPNQKWIPLISDKAMVDPDIRAPSSDEIVIGGEYEVLSKLVVGGQYVKRYQNQVIEDMSRDEGQNYFIGNPGSGIAKDIPRAERDYDAFTIHFRKAFGDTWLAQGSYTLSYLRGNWSGLFRPENGQLSPNVSSDFDIVSLLPNQLGPLPGDHTHQIKLFAAKDFVLGRGFLLNVGASYRARSGAPTTYFGAHPLYGIDQVFILPRDSGERLPWVHDTDVHASVGLRLAKESTLLVSLDVFNVLDLQAPIAVDQRYTQSSVRPILGGTVKDLDKLVDADGNPFDPSLENPNFGNPTAYQPPRSFRISAKVTF</sequence>
<feature type="chain" id="PRO_5046351372" evidence="9">
    <location>
        <begin position="24"/>
        <end position="1038"/>
    </location>
</feature>
<name>A0ABT6NYK4_9BACT</name>
<feature type="region of interest" description="Disordered" evidence="8">
    <location>
        <begin position="457"/>
        <end position="477"/>
    </location>
</feature>